<evidence type="ECO:0000313" key="2">
    <source>
        <dbReference type="EMBL" id="KAL2323361.1"/>
    </source>
</evidence>
<protein>
    <submittedName>
        <fullName evidence="2">Uncharacterized protein</fullName>
    </submittedName>
</protein>
<keyword evidence="3" id="KW-1185">Reference proteome</keyword>
<organism evidence="2 3">
    <name type="scientific">Flemingia macrophylla</name>
    <dbReference type="NCBI Taxonomy" id="520843"/>
    <lineage>
        <taxon>Eukaryota</taxon>
        <taxon>Viridiplantae</taxon>
        <taxon>Streptophyta</taxon>
        <taxon>Embryophyta</taxon>
        <taxon>Tracheophyta</taxon>
        <taxon>Spermatophyta</taxon>
        <taxon>Magnoliopsida</taxon>
        <taxon>eudicotyledons</taxon>
        <taxon>Gunneridae</taxon>
        <taxon>Pentapetalae</taxon>
        <taxon>rosids</taxon>
        <taxon>fabids</taxon>
        <taxon>Fabales</taxon>
        <taxon>Fabaceae</taxon>
        <taxon>Papilionoideae</taxon>
        <taxon>50 kb inversion clade</taxon>
        <taxon>NPAAA clade</taxon>
        <taxon>indigoferoid/millettioid clade</taxon>
        <taxon>Phaseoleae</taxon>
        <taxon>Flemingia</taxon>
    </lineage>
</organism>
<comment type="caution">
    <text evidence="2">The sequence shown here is derived from an EMBL/GenBank/DDBJ whole genome shotgun (WGS) entry which is preliminary data.</text>
</comment>
<reference evidence="2 3" key="1">
    <citation type="submission" date="2024-08" db="EMBL/GenBank/DDBJ databases">
        <title>Insights into the chromosomal genome structure of Flemingia macrophylla.</title>
        <authorList>
            <person name="Ding Y."/>
            <person name="Zhao Y."/>
            <person name="Bi W."/>
            <person name="Wu M."/>
            <person name="Zhao G."/>
            <person name="Gong Y."/>
            <person name="Li W."/>
            <person name="Zhang P."/>
        </authorList>
    </citation>
    <scope>NUCLEOTIDE SEQUENCE [LARGE SCALE GENOMIC DNA]</scope>
    <source>
        <strain evidence="2">DYQJB</strain>
        <tissue evidence="2">Leaf</tissue>
    </source>
</reference>
<dbReference type="EMBL" id="JBGMDY010000009">
    <property type="protein sequence ID" value="KAL2323361.1"/>
    <property type="molecule type" value="Genomic_DNA"/>
</dbReference>
<feature type="compositionally biased region" description="Polar residues" evidence="1">
    <location>
        <begin position="47"/>
        <end position="56"/>
    </location>
</feature>
<sequence length="86" mass="9459">MIPEMRTAIALNKADLRALEVLERCPSDFITLKTQHMLNEAGVLQTHTSTAQQGSPPSIACPPSHESKRSKIWETIGRSTCNTKAI</sequence>
<name>A0ABD1LIS3_9FABA</name>
<proteinExistence type="predicted"/>
<evidence type="ECO:0000256" key="1">
    <source>
        <dbReference type="SAM" id="MobiDB-lite"/>
    </source>
</evidence>
<gene>
    <name evidence="2" type="ORF">Fmac_027740</name>
</gene>
<dbReference type="Proteomes" id="UP001603857">
    <property type="component" value="Unassembled WGS sequence"/>
</dbReference>
<evidence type="ECO:0000313" key="3">
    <source>
        <dbReference type="Proteomes" id="UP001603857"/>
    </source>
</evidence>
<accession>A0ABD1LIS3</accession>
<feature type="region of interest" description="Disordered" evidence="1">
    <location>
        <begin position="47"/>
        <end position="68"/>
    </location>
</feature>
<dbReference type="AlphaFoldDB" id="A0ABD1LIS3"/>